<organism evidence="2 3">
    <name type="scientific">Bifidobacterium choloepi</name>
    <dbReference type="NCBI Taxonomy" id="2614131"/>
    <lineage>
        <taxon>Bacteria</taxon>
        <taxon>Bacillati</taxon>
        <taxon>Actinomycetota</taxon>
        <taxon>Actinomycetes</taxon>
        <taxon>Bifidobacteriales</taxon>
        <taxon>Bifidobacteriaceae</taxon>
        <taxon>Bifidobacterium</taxon>
    </lineage>
</organism>
<dbReference type="RefSeq" id="WP_163227098.1">
    <property type="nucleotide sequence ID" value="NZ_VYSG01000001.1"/>
</dbReference>
<keyword evidence="1" id="KW-0472">Membrane</keyword>
<gene>
    <name evidence="2" type="ORF">F6S87_02670</name>
</gene>
<feature type="transmembrane region" description="Helical" evidence="1">
    <location>
        <begin position="83"/>
        <end position="106"/>
    </location>
</feature>
<proteinExistence type="predicted"/>
<dbReference type="Pfam" id="PF11377">
    <property type="entry name" value="DUF3180"/>
    <property type="match status" value="1"/>
</dbReference>
<feature type="transmembrane region" description="Helical" evidence="1">
    <location>
        <begin position="7"/>
        <end position="28"/>
    </location>
</feature>
<evidence type="ECO:0000313" key="3">
    <source>
        <dbReference type="Proteomes" id="UP000469292"/>
    </source>
</evidence>
<dbReference type="AlphaFoldDB" id="A0A6I5NDR8"/>
<accession>A0A6I5NDR8</accession>
<dbReference type="InterPro" id="IPR021517">
    <property type="entry name" value="DUF3180"/>
</dbReference>
<keyword evidence="1" id="KW-0812">Transmembrane</keyword>
<dbReference type="Proteomes" id="UP000469292">
    <property type="component" value="Unassembled WGS sequence"/>
</dbReference>
<evidence type="ECO:0000256" key="1">
    <source>
        <dbReference type="SAM" id="Phobius"/>
    </source>
</evidence>
<name>A0A6I5NDR8_9BIFI</name>
<sequence>MGARRTPWWVYAAGIVVGFAAGALVALFEETHSLGLLGAPWFVSAILVLLGVVVLYLAFQVHKYTTTDPKKRAELKTFEPERAVNTLVMAKALAVAGAILLGWYGGQLVLCLRHAEASYYHGIIVECAIACGAALFDMIIGIVSEWLCMLPPTEGPDHPKIKEARRRQQFAH</sequence>
<protein>
    <submittedName>
        <fullName evidence="2">DUF3180 domain-containing protein</fullName>
    </submittedName>
</protein>
<keyword evidence="3" id="KW-1185">Reference proteome</keyword>
<evidence type="ECO:0000313" key="2">
    <source>
        <dbReference type="EMBL" id="NEG69544.1"/>
    </source>
</evidence>
<keyword evidence="1" id="KW-1133">Transmembrane helix</keyword>
<feature type="transmembrane region" description="Helical" evidence="1">
    <location>
        <begin position="40"/>
        <end position="62"/>
    </location>
</feature>
<feature type="transmembrane region" description="Helical" evidence="1">
    <location>
        <begin position="118"/>
        <end position="140"/>
    </location>
</feature>
<dbReference type="EMBL" id="VYSG01000001">
    <property type="protein sequence ID" value="NEG69544.1"/>
    <property type="molecule type" value="Genomic_DNA"/>
</dbReference>
<reference evidence="2 3" key="1">
    <citation type="submission" date="2019-09" db="EMBL/GenBank/DDBJ databases">
        <title>Phylogenetic characterization of a novel taxon of the genus Bifidobacterium: Bifidobacterium choloepi sp. nov.</title>
        <authorList>
            <person name="Modesto M."/>
            <person name="Satti M."/>
        </authorList>
    </citation>
    <scope>NUCLEOTIDE SEQUENCE [LARGE SCALE GENOMIC DNA]</scope>
    <source>
        <strain evidence="2 3">BRDM6</strain>
    </source>
</reference>
<comment type="caution">
    <text evidence="2">The sequence shown here is derived from an EMBL/GenBank/DDBJ whole genome shotgun (WGS) entry which is preliminary data.</text>
</comment>